<dbReference type="Proteomes" id="UP000260828">
    <property type="component" value="Unassembled WGS sequence"/>
</dbReference>
<comment type="caution">
    <text evidence="1">The sequence shown here is derived from an EMBL/GenBank/DDBJ whole genome shotgun (WGS) entry which is preliminary data.</text>
</comment>
<sequence length="420" mass="47434">MAGMSPAQTLHGTNRMKPGQEGWNLNKVFELYLANAQGDEDRYAALSLPATPYEMQDALERVGCHSTKDVYFQVEEYLDFEYLESVLSPDCSLNHLNALAEKLSGLDDRQSIAFEGLLRMEQEKKEGQIPIHTLIQLAHNADCCHVLGEARNDSQLGRFYAENDFLEELADLPDKVFELLDFERIGREQRQAEGGVFTRGGYVVQNTELEQIPLPDDPPPKPDYTVLLKVSRGYFNDGREDGPSVTIRLPASEEDLDKTLEQLDVASWEECGYACLDCAVPWAREWIEDEEDLSTIRPFAEKLDQLQRQGQLPKYKALLLATGCEDLQDALELVDSVKEMVFSPAIYSPKDAALVELQAFFDGDNLKSLLRHLDLDGYGQELIAADHEVLTPYGLLHRQDGELIPSLQKEDQRMGMEVCR</sequence>
<evidence type="ECO:0008006" key="3">
    <source>
        <dbReference type="Google" id="ProtNLM"/>
    </source>
</evidence>
<dbReference type="InterPro" id="IPR009899">
    <property type="entry name" value="ArdA"/>
</dbReference>
<proteinExistence type="predicted"/>
<evidence type="ECO:0000313" key="2">
    <source>
        <dbReference type="Proteomes" id="UP000260828"/>
    </source>
</evidence>
<dbReference type="Pfam" id="PF07275">
    <property type="entry name" value="ArdA"/>
    <property type="match status" value="1"/>
</dbReference>
<accession>A0A3E3IKQ2</accession>
<dbReference type="EMBL" id="QVME01000004">
    <property type="protein sequence ID" value="RGE67643.1"/>
    <property type="molecule type" value="Genomic_DNA"/>
</dbReference>
<organism evidence="1 2">
    <name type="scientific">Anaerotruncus colihominis</name>
    <dbReference type="NCBI Taxonomy" id="169435"/>
    <lineage>
        <taxon>Bacteria</taxon>
        <taxon>Bacillati</taxon>
        <taxon>Bacillota</taxon>
        <taxon>Clostridia</taxon>
        <taxon>Eubacteriales</taxon>
        <taxon>Oscillospiraceae</taxon>
        <taxon>Anaerotruncus</taxon>
    </lineage>
</organism>
<dbReference type="AlphaFoldDB" id="A0A3E3IKQ2"/>
<name>A0A3E3IKQ2_9FIRM</name>
<evidence type="ECO:0000313" key="1">
    <source>
        <dbReference type="EMBL" id="RGE67643.1"/>
    </source>
</evidence>
<gene>
    <name evidence="1" type="ORF">DXC40_09095</name>
</gene>
<reference evidence="1 2" key="1">
    <citation type="submission" date="2018-08" db="EMBL/GenBank/DDBJ databases">
        <title>A genome reference for cultivated species of the human gut microbiota.</title>
        <authorList>
            <person name="Zou Y."/>
            <person name="Xue W."/>
            <person name="Luo G."/>
        </authorList>
    </citation>
    <scope>NUCLEOTIDE SEQUENCE [LARGE SCALE GENOMIC DNA]</scope>
    <source>
        <strain evidence="1 2">TF05-12AC</strain>
    </source>
</reference>
<protein>
    <recommendedName>
        <fullName evidence="3">Antirestriction protein (ArdA)</fullName>
    </recommendedName>
</protein>